<feature type="transmembrane region" description="Helical" evidence="17">
    <location>
        <begin position="372"/>
        <end position="392"/>
    </location>
</feature>
<reference evidence="21" key="1">
    <citation type="submission" date="2025-08" db="UniProtKB">
        <authorList>
            <consortium name="RefSeq"/>
        </authorList>
    </citation>
    <scope>IDENTIFICATION</scope>
    <source>
        <tissue evidence="21">Sperm</tissue>
    </source>
</reference>
<evidence type="ECO:0000256" key="16">
    <source>
        <dbReference type="SAM" id="MobiDB-lite"/>
    </source>
</evidence>
<feature type="transmembrane region" description="Helical" evidence="17">
    <location>
        <begin position="1232"/>
        <end position="1251"/>
    </location>
</feature>
<dbReference type="SUPFAM" id="SSF52540">
    <property type="entry name" value="P-loop containing nucleoside triphosphate hydrolases"/>
    <property type="match status" value="2"/>
</dbReference>
<evidence type="ECO:0000256" key="13">
    <source>
        <dbReference type="ARBA" id="ARBA00034018"/>
    </source>
</evidence>
<comment type="similarity">
    <text evidence="2">Belongs to the ABC transporter superfamily. ABCC family. Conjugate transporter (TC 3.A.1.208) subfamily.</text>
</comment>
<dbReference type="CDD" id="cd03250">
    <property type="entry name" value="ABCC_MRP_domain1"/>
    <property type="match status" value="1"/>
</dbReference>
<evidence type="ECO:0000256" key="5">
    <source>
        <dbReference type="ARBA" id="ARBA00022692"/>
    </source>
</evidence>
<keyword evidence="8" id="KW-0067">ATP-binding</keyword>
<feature type="domain" description="ABC transmembrane type-1" evidence="19">
    <location>
        <begin position="978"/>
        <end position="1259"/>
    </location>
</feature>
<dbReference type="GO" id="GO:0006869">
    <property type="term" value="P:lipid transport"/>
    <property type="evidence" value="ECO:0007669"/>
    <property type="project" value="UniProtKB-KW"/>
</dbReference>
<keyword evidence="11" id="KW-0445">Lipid transport</keyword>
<evidence type="ECO:0000256" key="10">
    <source>
        <dbReference type="ARBA" id="ARBA00022989"/>
    </source>
</evidence>
<evidence type="ECO:0000259" key="19">
    <source>
        <dbReference type="PROSITE" id="PS50929"/>
    </source>
</evidence>
<feature type="transmembrane region" description="Helical" evidence="17">
    <location>
        <begin position="476"/>
        <end position="496"/>
    </location>
</feature>
<comment type="catalytic activity">
    <reaction evidence="13">
        <text>ATP + H2O + xenobioticSide 1 = ADP + phosphate + xenobioticSide 2.</text>
        <dbReference type="EC" id="7.6.2.2"/>
    </reaction>
</comment>
<feature type="domain" description="ABC transporter" evidence="18">
    <location>
        <begin position="652"/>
        <end position="876"/>
    </location>
</feature>
<dbReference type="InterPro" id="IPR027417">
    <property type="entry name" value="P-loop_NTPase"/>
</dbReference>
<evidence type="ECO:0000256" key="8">
    <source>
        <dbReference type="ARBA" id="ARBA00022840"/>
    </source>
</evidence>
<dbReference type="Pfam" id="PF00664">
    <property type="entry name" value="ABC_membrane"/>
    <property type="match status" value="2"/>
</dbReference>
<feature type="transmembrane region" description="Helical" evidence="17">
    <location>
        <begin position="35"/>
        <end position="53"/>
    </location>
</feature>
<dbReference type="Gene3D" id="1.20.1560.10">
    <property type="entry name" value="ABC transporter type 1, transmembrane domain"/>
    <property type="match status" value="2"/>
</dbReference>
<feature type="transmembrane region" description="Helical" evidence="17">
    <location>
        <begin position="1021"/>
        <end position="1048"/>
    </location>
</feature>
<feature type="transmembrane region" description="Helical" evidence="17">
    <location>
        <begin position="134"/>
        <end position="151"/>
    </location>
</feature>
<feature type="transmembrane region" description="Helical" evidence="17">
    <location>
        <begin position="1208"/>
        <end position="1226"/>
    </location>
</feature>
<dbReference type="FunFam" id="1.20.1560.10:FF:000007">
    <property type="entry name" value="ATP-binding cassette subfamily C member 1"/>
    <property type="match status" value="1"/>
</dbReference>
<feature type="transmembrane region" description="Helical" evidence="17">
    <location>
        <begin position="104"/>
        <end position="122"/>
    </location>
</feature>
<evidence type="ECO:0000256" key="9">
    <source>
        <dbReference type="ARBA" id="ARBA00022967"/>
    </source>
</evidence>
<evidence type="ECO:0000256" key="17">
    <source>
        <dbReference type="SAM" id="Phobius"/>
    </source>
</evidence>
<dbReference type="InterPro" id="IPR050173">
    <property type="entry name" value="ABC_transporter_C-like"/>
</dbReference>
<evidence type="ECO:0000313" key="21">
    <source>
        <dbReference type="RefSeq" id="XP_032826011.1"/>
    </source>
</evidence>
<dbReference type="SMART" id="SM00382">
    <property type="entry name" value="AAA"/>
    <property type="match status" value="2"/>
</dbReference>
<dbReference type="InterPro" id="IPR056227">
    <property type="entry name" value="TMD0_ABC"/>
</dbReference>
<dbReference type="Pfam" id="PF00005">
    <property type="entry name" value="ABC_tran"/>
    <property type="match status" value="2"/>
</dbReference>
<dbReference type="CDD" id="cd18603">
    <property type="entry name" value="ABC_6TM_MRP1_2_3_6_D2_like"/>
    <property type="match status" value="1"/>
</dbReference>
<keyword evidence="9" id="KW-1278">Translocase</keyword>
<evidence type="ECO:0000256" key="1">
    <source>
        <dbReference type="ARBA" id="ARBA00004651"/>
    </source>
</evidence>
<evidence type="ECO:0000256" key="3">
    <source>
        <dbReference type="ARBA" id="ARBA00022448"/>
    </source>
</evidence>
<dbReference type="PROSITE" id="PS50893">
    <property type="entry name" value="ABC_TRANSPORTER_2"/>
    <property type="match status" value="2"/>
</dbReference>
<keyword evidence="12 17" id="KW-0472">Membrane</keyword>
<evidence type="ECO:0000313" key="20">
    <source>
        <dbReference type="Proteomes" id="UP001318040"/>
    </source>
</evidence>
<dbReference type="NCBIfam" id="TIGR00957">
    <property type="entry name" value="MRP_assoc_pro"/>
    <property type="match status" value="1"/>
</dbReference>
<dbReference type="InterPro" id="IPR003439">
    <property type="entry name" value="ABC_transporter-like_ATP-bd"/>
</dbReference>
<evidence type="ECO:0000256" key="2">
    <source>
        <dbReference type="ARBA" id="ARBA00009726"/>
    </source>
</evidence>
<dbReference type="CDD" id="cd03244">
    <property type="entry name" value="ABCC_MRP_domain2"/>
    <property type="match status" value="1"/>
</dbReference>
<dbReference type="InterPro" id="IPR005292">
    <property type="entry name" value="MRP"/>
</dbReference>
<evidence type="ECO:0000256" key="12">
    <source>
        <dbReference type="ARBA" id="ARBA00023136"/>
    </source>
</evidence>
<dbReference type="InterPro" id="IPR036640">
    <property type="entry name" value="ABC1_TM_sf"/>
</dbReference>
<dbReference type="GO" id="GO:0005524">
    <property type="term" value="F:ATP binding"/>
    <property type="evidence" value="ECO:0007669"/>
    <property type="project" value="UniProtKB-KW"/>
</dbReference>
<keyword evidence="10 17" id="KW-1133">Transmembrane helix</keyword>
<evidence type="ECO:0000256" key="4">
    <source>
        <dbReference type="ARBA" id="ARBA00022475"/>
    </source>
</evidence>
<dbReference type="PROSITE" id="PS50929">
    <property type="entry name" value="ABC_TM1F"/>
    <property type="match status" value="2"/>
</dbReference>
<comment type="catalytic activity">
    <reaction evidence="15">
        <text>17beta-estradiol 17-O-(beta-D-glucuronate)(in) + ATP + H2O = 17beta-estradiol 17-O-(beta-D-glucuronate)(out) + ADP + phosphate + H(+)</text>
        <dbReference type="Rhea" id="RHEA:60128"/>
        <dbReference type="ChEBI" id="CHEBI:15377"/>
        <dbReference type="ChEBI" id="CHEBI:15378"/>
        <dbReference type="ChEBI" id="CHEBI:30616"/>
        <dbReference type="ChEBI" id="CHEBI:43474"/>
        <dbReference type="ChEBI" id="CHEBI:82961"/>
        <dbReference type="ChEBI" id="CHEBI:456216"/>
    </reaction>
    <physiologicalReaction direction="left-to-right" evidence="15">
        <dbReference type="Rhea" id="RHEA:60129"/>
    </physiologicalReaction>
</comment>
<feature type="region of interest" description="Disordered" evidence="16">
    <location>
        <begin position="263"/>
        <end position="289"/>
    </location>
</feature>
<dbReference type="Proteomes" id="UP001318040">
    <property type="component" value="Chromosome 43"/>
</dbReference>
<keyword evidence="5 17" id="KW-0812">Transmembrane</keyword>
<sequence>MDDFCSVDGSDPLWDRNRTLDTHTPDLTACFQNTVLVWIPCAYLWAAAPLYYLHLRRHNRGYIQCTHLNRAKTVIAAVLWLVCWTELFYTMWERDQGRRRPPVLLVSPLVMGATVLLAALLVQRERLRGVQSSGVLLVFWLLALVCGIVPFRSKILAVAREDPDVDRFRYATFYVYFVLVCVQFVLSWFSDRPPLFSRVIKDPNPCPEISASFLSRLTFWWFTSLAILGYQRPLESKDLWSLNPEDRSAVMVPRLMREWERECRQHSRPPSAANGTPASSGKPLPETANHAPVSGAAAAAAKEAEETQTLMGPGAAKDGRRPSLLRALCRAFGPAFLLGSVYKLAQDILTFVSPQILSLLIGFVQHRAAPIWQGYFLSLLLFACAILQMLILHQYFHICFLTGMHLRTAITGAVYRKALVITTAAKKSSTVGEIVNLMSVDAQRFMDLTTYLNMVWSAPLQIILAMYFLWQNLGASVLAGVLVMVLLIPVNAFIAVKTRSLQVEQMKYKDARIKLMNEILNGIKVLKLYAWEPSFQDMVLEIRNKELQVLKKAAYLNAVSSFTWVCAPFLVALTTFGVYVMVDENNVLDAKKAFVSLTLFNILRFPLNMLPQVISSMVQASVSLNRLQSFLANEELDPHNVIRDRMSDGNSIVVTDGTFAWAKQEPPVLQNVSLSVPTGSLVAIVGHVGCGKSSLVSALLGELEKIQGMVAVKGSVALVSQQAWIQNATLRDNIIFGQPFEEAWYQEVLEACALGPDLGILPAGDQTEIGEKGINLSGGQKQRVSLARAVYSKVSVYLLDDPLSAVDAHVGRHIFDKVIGPSGILKGQTRVLVTHGLSFLPQVNDIVVLVGGSVSERGSYQQLQQRNGAFAEFLRSYAQAEEGPGRDDSRSVSLESIEDREEAVPAMEPESPVAGGAKGDLTRPAGGAETELRKRKADGTVAALPGEKIIQTETAQTGRVKLSVFLEYMRSVGLPLSLAVALLYLTQNTAAVGSNVWLSEWANDAELNDTSRPGTELRLGVYGALGGAQGLAALLSSIAISFGGVLASRHLHDAMLRRVLHCPAAFFERTPTGALVNRFSRDVHTVDETIPGVVRMFLGTLCNVLAVFAVILLATPVAALAFLPLGAIYFFVQRFYVASSRQLKRLESVSRSPVYSHFGETVLGAGVIRAYGACERFMLLSDTKVDENQKSYYPTIISNRWLAIRLEFVGNCVVLFAALFAVIYRSTLSPGLVGLSISYALQVTMSLSWMVRMSSDLETNIVAVERIKEYSEETTEAAWVVEDHRPPAEWPHEGCVKFTNYSVRYREGLDLVLKNLSFTIQGGEKVGIVGRTGAGKSSLTLGLFRIIEPADGSIAIDGVDISAIGLQDLRSRITIIPQDPVLFSGSLRMNLDPFGRHSDADVWSALELSHLKAFVQTLPDKLQHECSEGGENLSVGQRQLVCLARALLRRTRLLVLDEATAAIDLETDDLIQTTIRTQFQGCTVLTIAHRLNTIMDYTRVIVLDKGQIAEFDSPTNLIARRGIFQSMARDAGLV</sequence>
<organism evidence="20 21">
    <name type="scientific">Petromyzon marinus</name>
    <name type="common">Sea lamprey</name>
    <dbReference type="NCBI Taxonomy" id="7757"/>
    <lineage>
        <taxon>Eukaryota</taxon>
        <taxon>Metazoa</taxon>
        <taxon>Chordata</taxon>
        <taxon>Craniata</taxon>
        <taxon>Vertebrata</taxon>
        <taxon>Cyclostomata</taxon>
        <taxon>Hyperoartia</taxon>
        <taxon>Petromyzontiformes</taxon>
        <taxon>Petromyzontidae</taxon>
        <taxon>Petromyzon</taxon>
    </lineage>
</organism>
<feature type="domain" description="ABC transporter" evidence="18">
    <location>
        <begin position="1296"/>
        <end position="1530"/>
    </location>
</feature>
<dbReference type="GO" id="GO:0008559">
    <property type="term" value="F:ABC-type xenobiotic transporter activity"/>
    <property type="evidence" value="ECO:0007669"/>
    <property type="project" value="UniProtKB-EC"/>
</dbReference>
<comment type="subcellular location">
    <subcellularLocation>
        <location evidence="1">Cell membrane</location>
        <topology evidence="1">Multi-pass membrane protein</topology>
    </subcellularLocation>
</comment>
<dbReference type="InterPro" id="IPR003593">
    <property type="entry name" value="AAA+_ATPase"/>
</dbReference>
<dbReference type="RefSeq" id="XP_032826011.1">
    <property type="nucleotide sequence ID" value="XM_032970120.1"/>
</dbReference>
<comment type="catalytic activity">
    <reaction evidence="14">
        <text>leukotriene C4(in) + ATP + H2O = leukotriene C4(out) + ADP + phosphate + H(+)</text>
        <dbReference type="Rhea" id="RHEA:38963"/>
        <dbReference type="ChEBI" id="CHEBI:15377"/>
        <dbReference type="ChEBI" id="CHEBI:15378"/>
        <dbReference type="ChEBI" id="CHEBI:30616"/>
        <dbReference type="ChEBI" id="CHEBI:43474"/>
        <dbReference type="ChEBI" id="CHEBI:57973"/>
        <dbReference type="ChEBI" id="CHEBI:456216"/>
    </reaction>
    <physiologicalReaction direction="left-to-right" evidence="14">
        <dbReference type="Rhea" id="RHEA:38964"/>
    </physiologicalReaction>
</comment>
<dbReference type="FunFam" id="1.20.1560.10:FF:000001">
    <property type="entry name" value="ATP-binding cassette subfamily C member 1"/>
    <property type="match status" value="1"/>
</dbReference>
<evidence type="ECO:0000259" key="18">
    <source>
        <dbReference type="PROSITE" id="PS50893"/>
    </source>
</evidence>
<gene>
    <name evidence="21" type="primary">ABCC1</name>
</gene>
<keyword evidence="4" id="KW-1003">Cell membrane</keyword>
<dbReference type="InterPro" id="IPR011527">
    <property type="entry name" value="ABC1_TM_dom"/>
</dbReference>
<feature type="transmembrane region" description="Helical" evidence="17">
    <location>
        <begin position="553"/>
        <end position="581"/>
    </location>
</feature>
<keyword evidence="20" id="KW-1185">Reference proteome</keyword>
<dbReference type="PANTHER" id="PTHR24223:SF405">
    <property type="entry name" value="ATP-BINDING CASSETTE SUB-FAMILY C MEMBER 3"/>
    <property type="match status" value="1"/>
</dbReference>
<evidence type="ECO:0000256" key="6">
    <source>
        <dbReference type="ARBA" id="ARBA00022737"/>
    </source>
</evidence>
<keyword evidence="3" id="KW-0813">Transport</keyword>
<dbReference type="KEGG" id="pmrn:116951484"/>
<dbReference type="Gene3D" id="3.40.50.300">
    <property type="entry name" value="P-loop containing nucleotide triphosphate hydrolases"/>
    <property type="match status" value="2"/>
</dbReference>
<evidence type="ECO:0000256" key="15">
    <source>
        <dbReference type="ARBA" id="ARBA00047576"/>
    </source>
</evidence>
<feature type="transmembrane region" description="Helical" evidence="17">
    <location>
        <begin position="171"/>
        <end position="189"/>
    </location>
</feature>
<keyword evidence="6" id="KW-0677">Repeat</keyword>
<protein>
    <submittedName>
        <fullName evidence="21">Multidrug resistance-associated protein 1 isoform X1</fullName>
    </submittedName>
</protein>
<name>A0AAJ7X9A3_PETMA</name>
<dbReference type="FunFam" id="3.40.50.300:FF:000293">
    <property type="entry name" value="ATP binding cassette subfamily C member 1"/>
    <property type="match status" value="1"/>
</dbReference>
<proteinExistence type="inferred from homology"/>
<dbReference type="CDD" id="cd18595">
    <property type="entry name" value="ABC_6TM_MRP1_2_3_6_D1_like"/>
    <property type="match status" value="1"/>
</dbReference>
<accession>A0AAJ7X9A3</accession>
<feature type="domain" description="ABC transmembrane type-1" evidence="19">
    <location>
        <begin position="337"/>
        <end position="619"/>
    </location>
</feature>
<keyword evidence="7" id="KW-0547">Nucleotide-binding</keyword>
<dbReference type="PROSITE" id="PS00211">
    <property type="entry name" value="ABC_TRANSPORTER_1"/>
    <property type="match status" value="2"/>
</dbReference>
<dbReference type="FunFam" id="3.40.50.300:FF:000074">
    <property type="entry name" value="Multidrug resistance-associated protein 5 isoform 1"/>
    <property type="match status" value="1"/>
</dbReference>
<dbReference type="SUPFAM" id="SSF90123">
    <property type="entry name" value="ABC transporter transmembrane region"/>
    <property type="match status" value="2"/>
</dbReference>
<feature type="region of interest" description="Disordered" evidence="16">
    <location>
        <begin position="880"/>
        <end position="933"/>
    </location>
</feature>
<dbReference type="Pfam" id="PF24357">
    <property type="entry name" value="TMD0_ABC"/>
    <property type="match status" value="1"/>
</dbReference>
<evidence type="ECO:0000256" key="11">
    <source>
        <dbReference type="ARBA" id="ARBA00023055"/>
    </source>
</evidence>
<evidence type="ECO:0000256" key="7">
    <source>
        <dbReference type="ARBA" id="ARBA00022741"/>
    </source>
</evidence>
<dbReference type="InterPro" id="IPR017871">
    <property type="entry name" value="ABC_transporter-like_CS"/>
</dbReference>
<feature type="transmembrane region" description="Helical" evidence="17">
    <location>
        <begin position="74"/>
        <end position="92"/>
    </location>
</feature>
<feature type="transmembrane region" description="Helical" evidence="17">
    <location>
        <begin position="451"/>
        <end position="470"/>
    </location>
</feature>
<evidence type="ECO:0000256" key="14">
    <source>
        <dbReference type="ARBA" id="ARBA00047523"/>
    </source>
</evidence>
<dbReference type="GO" id="GO:0016887">
    <property type="term" value="F:ATP hydrolysis activity"/>
    <property type="evidence" value="ECO:0007669"/>
    <property type="project" value="InterPro"/>
</dbReference>
<dbReference type="GO" id="GO:0005886">
    <property type="term" value="C:plasma membrane"/>
    <property type="evidence" value="ECO:0007669"/>
    <property type="project" value="UniProtKB-SubCell"/>
</dbReference>
<dbReference type="PANTHER" id="PTHR24223">
    <property type="entry name" value="ATP-BINDING CASSETTE SUB-FAMILY C"/>
    <property type="match status" value="1"/>
</dbReference>